<evidence type="ECO:0000256" key="2">
    <source>
        <dbReference type="ARBA" id="ARBA00023015"/>
    </source>
</evidence>
<dbReference type="SUPFAM" id="SSF46785">
    <property type="entry name" value="Winged helix' DNA-binding domain"/>
    <property type="match status" value="1"/>
</dbReference>
<dbReference type="RefSeq" id="WP_035607814.1">
    <property type="nucleotide sequence ID" value="NZ_JEMG01000001.1"/>
</dbReference>
<dbReference type="Pfam" id="PF00126">
    <property type="entry name" value="HTH_1"/>
    <property type="match status" value="1"/>
</dbReference>
<organism evidence="6 7">
    <name type="scientific">Hylemonella gracilis str. Niagara R</name>
    <dbReference type="NCBI Taxonomy" id="1458275"/>
    <lineage>
        <taxon>Bacteria</taxon>
        <taxon>Pseudomonadati</taxon>
        <taxon>Pseudomonadota</taxon>
        <taxon>Betaproteobacteria</taxon>
        <taxon>Burkholderiales</taxon>
        <taxon>Comamonadaceae</taxon>
        <taxon>Hylemonella</taxon>
    </lineage>
</organism>
<keyword evidence="4" id="KW-0804">Transcription</keyword>
<evidence type="ECO:0000256" key="1">
    <source>
        <dbReference type="ARBA" id="ARBA00009437"/>
    </source>
</evidence>
<keyword evidence="2" id="KW-0805">Transcription regulation</keyword>
<dbReference type="GO" id="GO:0000976">
    <property type="term" value="F:transcription cis-regulatory region binding"/>
    <property type="evidence" value="ECO:0007669"/>
    <property type="project" value="TreeGrafter"/>
</dbReference>
<dbReference type="InterPro" id="IPR005119">
    <property type="entry name" value="LysR_subst-bd"/>
</dbReference>
<dbReference type="Pfam" id="PF03466">
    <property type="entry name" value="LysR_substrate"/>
    <property type="match status" value="1"/>
</dbReference>
<dbReference type="Gene3D" id="1.10.10.10">
    <property type="entry name" value="Winged helix-like DNA-binding domain superfamily/Winged helix DNA-binding domain"/>
    <property type="match status" value="1"/>
</dbReference>
<dbReference type="PANTHER" id="PTHR30126:SF6">
    <property type="entry name" value="HTH-TYPE TRANSCRIPTIONAL REGULATOR CYSB-RELATED"/>
    <property type="match status" value="1"/>
</dbReference>
<evidence type="ECO:0000313" key="7">
    <source>
        <dbReference type="Proteomes" id="UP000023268"/>
    </source>
</evidence>
<sequence length="330" mass="36971">MNLHQFRFVQEAVRRQLNLTEAAKALHTSQPGVSKAILELEEELGIDIFARHGKRLKRVTEPGEQVLRSIEVIMREVGNLKRIGEQYSAQDSGTLSIATTHTQARYVLPAPVAKLRSAWPQVKLSLHQGNPDQVARMLIDEVAEIGIATESLADYAELVTLPCYEWEHVLVLPAQHPLARKERLHLEDLAAVPLITYHPTFTGRTRIDTAFAQRKLNPQIVLEAIDSDVITTYVKLGMGLGLVAEMAVRDRPTLTGTEAGVAPQAAASEPNELVVRPLGHLFGRNVTRVAFKRGAYLRNFVYEFAELLSERLPRDLVERVMRGEHTVYEL</sequence>
<dbReference type="InterPro" id="IPR036390">
    <property type="entry name" value="WH_DNA-bd_sf"/>
</dbReference>
<dbReference type="GO" id="GO:0019344">
    <property type="term" value="P:cysteine biosynthetic process"/>
    <property type="evidence" value="ECO:0007669"/>
    <property type="project" value="TreeGrafter"/>
</dbReference>
<evidence type="ECO:0000256" key="3">
    <source>
        <dbReference type="ARBA" id="ARBA00023125"/>
    </source>
</evidence>
<dbReference type="CDD" id="cd08413">
    <property type="entry name" value="PBP2_CysB_like"/>
    <property type="match status" value="1"/>
</dbReference>
<dbReference type="OrthoDB" id="5297026at2"/>
<dbReference type="AlphaFoldDB" id="A0A016XI14"/>
<name>A0A016XI14_9BURK</name>
<evidence type="ECO:0000313" key="6">
    <source>
        <dbReference type="EMBL" id="EYC51476.1"/>
    </source>
</evidence>
<proteinExistence type="inferred from homology"/>
<comment type="caution">
    <text evidence="6">The sequence shown here is derived from an EMBL/GenBank/DDBJ whole genome shotgun (WGS) entry which is preliminary data.</text>
</comment>
<dbReference type="eggNOG" id="COG0583">
    <property type="taxonomic scope" value="Bacteria"/>
</dbReference>
<gene>
    <name evidence="6" type="ORF">AZ34_10595</name>
</gene>
<protein>
    <submittedName>
        <fullName evidence="6">Transcriptional regulator</fullName>
    </submittedName>
</protein>
<dbReference type="NCBIfam" id="NF009327">
    <property type="entry name" value="PRK12684.1"/>
    <property type="match status" value="1"/>
</dbReference>
<dbReference type="InterPro" id="IPR000847">
    <property type="entry name" value="LysR_HTH_N"/>
</dbReference>
<dbReference type="STRING" id="1458275.AZ34_10595"/>
<dbReference type="PRINTS" id="PR00039">
    <property type="entry name" value="HTHLYSR"/>
</dbReference>
<dbReference type="PANTHER" id="PTHR30126">
    <property type="entry name" value="HTH-TYPE TRANSCRIPTIONAL REGULATOR"/>
    <property type="match status" value="1"/>
</dbReference>
<feature type="domain" description="HTH lysR-type" evidence="5">
    <location>
        <begin position="1"/>
        <end position="59"/>
    </location>
</feature>
<dbReference type="InterPro" id="IPR036388">
    <property type="entry name" value="WH-like_DNA-bd_sf"/>
</dbReference>
<evidence type="ECO:0000259" key="5">
    <source>
        <dbReference type="PROSITE" id="PS50931"/>
    </source>
</evidence>
<dbReference type="GO" id="GO:0003700">
    <property type="term" value="F:DNA-binding transcription factor activity"/>
    <property type="evidence" value="ECO:0007669"/>
    <property type="project" value="InterPro"/>
</dbReference>
<dbReference type="EMBL" id="JEMG01000001">
    <property type="protein sequence ID" value="EYC51476.1"/>
    <property type="molecule type" value="Genomic_DNA"/>
</dbReference>
<accession>A0A016XI14</accession>
<reference evidence="6 7" key="1">
    <citation type="submission" date="2014-02" db="EMBL/GenBank/DDBJ databases">
        <title>Draft Genome of Hylemonella gracilis isolated from the Niagara River.</title>
        <authorList>
            <person name="Pawlowski D.R."/>
            <person name="Koudelka G.B."/>
        </authorList>
    </citation>
    <scope>NUCLEOTIDE SEQUENCE [LARGE SCALE GENOMIC DNA]</scope>
    <source>
        <strain evidence="6 7">Niagara R</strain>
    </source>
</reference>
<keyword evidence="3" id="KW-0238">DNA-binding</keyword>
<dbReference type="Proteomes" id="UP000023268">
    <property type="component" value="Unassembled WGS sequence"/>
</dbReference>
<dbReference type="Gene3D" id="3.40.190.10">
    <property type="entry name" value="Periplasmic binding protein-like II"/>
    <property type="match status" value="2"/>
</dbReference>
<comment type="similarity">
    <text evidence="1">Belongs to the LysR transcriptional regulatory family.</text>
</comment>
<dbReference type="PROSITE" id="PS50931">
    <property type="entry name" value="HTH_LYSR"/>
    <property type="match status" value="1"/>
</dbReference>
<dbReference type="SUPFAM" id="SSF53850">
    <property type="entry name" value="Periplasmic binding protein-like II"/>
    <property type="match status" value="1"/>
</dbReference>
<dbReference type="InterPro" id="IPR037423">
    <property type="entry name" value="CysB_PBP2"/>
</dbReference>
<evidence type="ECO:0000256" key="4">
    <source>
        <dbReference type="ARBA" id="ARBA00023163"/>
    </source>
</evidence>